<organism evidence="3 4">
    <name type="scientific">Polaribacter porphyrae</name>
    <dbReference type="NCBI Taxonomy" id="1137780"/>
    <lineage>
        <taxon>Bacteria</taxon>
        <taxon>Pseudomonadati</taxon>
        <taxon>Bacteroidota</taxon>
        <taxon>Flavobacteriia</taxon>
        <taxon>Flavobacteriales</taxon>
        <taxon>Flavobacteriaceae</taxon>
    </lineage>
</organism>
<evidence type="ECO:0000313" key="3">
    <source>
        <dbReference type="EMBL" id="PQJ79986.1"/>
    </source>
</evidence>
<keyword evidence="4" id="KW-1185">Reference proteome</keyword>
<feature type="transmembrane region" description="Helical" evidence="1">
    <location>
        <begin position="112"/>
        <end position="131"/>
    </location>
</feature>
<feature type="transmembrane region" description="Helical" evidence="1">
    <location>
        <begin position="143"/>
        <end position="159"/>
    </location>
</feature>
<dbReference type="RefSeq" id="WP_105016584.1">
    <property type="nucleotide sequence ID" value="NZ_MSCN01000001.1"/>
</dbReference>
<evidence type="ECO:0000256" key="1">
    <source>
        <dbReference type="SAM" id="Phobius"/>
    </source>
</evidence>
<dbReference type="Pfam" id="PF02517">
    <property type="entry name" value="Rce1-like"/>
    <property type="match status" value="1"/>
</dbReference>
<dbReference type="EMBL" id="MSCN01000001">
    <property type="protein sequence ID" value="PQJ79986.1"/>
    <property type="molecule type" value="Genomic_DNA"/>
</dbReference>
<feature type="transmembrane region" description="Helical" evidence="1">
    <location>
        <begin position="12"/>
        <end position="31"/>
    </location>
</feature>
<reference evidence="3 4" key="1">
    <citation type="submission" date="2016-12" db="EMBL/GenBank/DDBJ databases">
        <title>Trade-off between light-utilization and light-protection in marine flavobacteria.</title>
        <authorList>
            <person name="Kumagai Y."/>
            <person name="Yoshizawa S."/>
            <person name="Kogure K."/>
            <person name="Iwasaki W."/>
        </authorList>
    </citation>
    <scope>NUCLEOTIDE SEQUENCE [LARGE SCALE GENOMIC DNA]</scope>
    <source>
        <strain evidence="3 4">NBRC 108759</strain>
    </source>
</reference>
<keyword evidence="1" id="KW-0472">Membrane</keyword>
<name>A0A2S7WRA3_9FLAO</name>
<dbReference type="AlphaFoldDB" id="A0A2S7WRA3"/>
<feature type="transmembrane region" description="Helical" evidence="1">
    <location>
        <begin position="74"/>
        <end position="92"/>
    </location>
</feature>
<dbReference type="InterPro" id="IPR003675">
    <property type="entry name" value="Rce1/LyrA-like_dom"/>
</dbReference>
<dbReference type="OrthoDB" id="9805801at2"/>
<proteinExistence type="predicted"/>
<dbReference type="GO" id="GO:0080120">
    <property type="term" value="P:CAAX-box protein maturation"/>
    <property type="evidence" value="ECO:0007669"/>
    <property type="project" value="UniProtKB-ARBA"/>
</dbReference>
<feature type="transmembrane region" description="Helical" evidence="1">
    <location>
        <begin position="193"/>
        <end position="211"/>
    </location>
</feature>
<evidence type="ECO:0000313" key="4">
    <source>
        <dbReference type="Proteomes" id="UP000238882"/>
    </source>
</evidence>
<gene>
    <name evidence="3" type="ORF">BTO18_12750</name>
</gene>
<accession>A0A2S7WRA3</accession>
<keyword evidence="1" id="KW-1133">Transmembrane helix</keyword>
<feature type="domain" description="CAAX prenyl protease 2/Lysostaphin resistance protein A-like" evidence="2">
    <location>
        <begin position="110"/>
        <end position="196"/>
    </location>
</feature>
<sequence length="213" mass="24991">MKGVLQHNRNIKLLEIGLLFIVTPIVLLIEIPILYKVIYLLLGVLYIVLISIFVGKFSKIKVDKKRYKNALKHISIRFLIIALLTTLVLYIQDKEALFDVMLNKPILWLKFSGVYILFSVIPQELIYRNFFVKRYQELIKNKNVFILINAILFSFAHIWFQSWIVLSFTFIGSLLFTTTYLKSKSTLLIILEHSLYGVWLYTVGYGELFMFPV</sequence>
<evidence type="ECO:0000259" key="2">
    <source>
        <dbReference type="Pfam" id="PF02517"/>
    </source>
</evidence>
<dbReference type="Proteomes" id="UP000238882">
    <property type="component" value="Unassembled WGS sequence"/>
</dbReference>
<protein>
    <recommendedName>
        <fullName evidence="2">CAAX prenyl protease 2/Lysostaphin resistance protein A-like domain-containing protein</fullName>
    </recommendedName>
</protein>
<keyword evidence="1" id="KW-0812">Transmembrane</keyword>
<dbReference type="GO" id="GO:0004175">
    <property type="term" value="F:endopeptidase activity"/>
    <property type="evidence" value="ECO:0007669"/>
    <property type="project" value="UniProtKB-ARBA"/>
</dbReference>
<feature type="transmembrane region" description="Helical" evidence="1">
    <location>
        <begin position="37"/>
        <end position="54"/>
    </location>
</feature>
<comment type="caution">
    <text evidence="3">The sequence shown here is derived from an EMBL/GenBank/DDBJ whole genome shotgun (WGS) entry which is preliminary data.</text>
</comment>